<evidence type="ECO:0000313" key="4">
    <source>
        <dbReference type="Proteomes" id="UP001147830"/>
    </source>
</evidence>
<dbReference type="EMBL" id="JAOANI010000019">
    <property type="protein sequence ID" value="MCT7359808.1"/>
    <property type="molecule type" value="Genomic_DNA"/>
</dbReference>
<evidence type="ECO:0000313" key="3">
    <source>
        <dbReference type="EMBL" id="MCT7359808.1"/>
    </source>
</evidence>
<feature type="signal peptide" evidence="2">
    <location>
        <begin position="1"/>
        <end position="20"/>
    </location>
</feature>
<reference evidence="3" key="2">
    <citation type="submission" date="2022-08" db="EMBL/GenBank/DDBJ databases">
        <authorList>
            <person name="Dong C."/>
        </authorList>
    </citation>
    <scope>NUCLEOTIDE SEQUENCE</scope>
    <source>
        <strain evidence="3">59MF3M-4</strain>
    </source>
</reference>
<keyword evidence="2" id="KW-0732">Signal</keyword>
<name>A0A9X3AT80_9GAMM</name>
<dbReference type="Proteomes" id="UP001147830">
    <property type="component" value="Unassembled WGS sequence"/>
</dbReference>
<evidence type="ECO:0000256" key="2">
    <source>
        <dbReference type="SAM" id="SignalP"/>
    </source>
</evidence>
<keyword evidence="4" id="KW-1185">Reference proteome</keyword>
<proteinExistence type="predicted"/>
<accession>A0A9X3AT80</accession>
<evidence type="ECO:0000256" key="1">
    <source>
        <dbReference type="SAM" id="MobiDB-lite"/>
    </source>
</evidence>
<comment type="caution">
    <text evidence="3">The sequence shown here is derived from an EMBL/GenBank/DDBJ whole genome shotgun (WGS) entry which is preliminary data.</text>
</comment>
<reference evidence="3" key="1">
    <citation type="journal article" date="2022" name="Front. Microbiol.">
        <title>Genome-based taxonomic rearrangement of Oceanobacter-related bacteria including the description of Thalassolituus hydrocarbonoclasticus sp. nov. and Thalassolituus pacificus sp. nov. and emended description of the genus Thalassolituus.</title>
        <authorList>
            <person name="Dong C."/>
            <person name="Wei L."/>
            <person name="Wang J."/>
            <person name="Lai Q."/>
            <person name="Huang Z."/>
            <person name="Shao Z."/>
        </authorList>
    </citation>
    <scope>NUCLEOTIDE SEQUENCE</scope>
    <source>
        <strain evidence="3">59MF3M-4</strain>
    </source>
</reference>
<protein>
    <submittedName>
        <fullName evidence="3">Uncharacterized protein</fullName>
    </submittedName>
</protein>
<gene>
    <name evidence="3" type="ORF">NYR02_12380</name>
</gene>
<feature type="region of interest" description="Disordered" evidence="1">
    <location>
        <begin position="82"/>
        <end position="105"/>
    </location>
</feature>
<feature type="compositionally biased region" description="Basic and acidic residues" evidence="1">
    <location>
        <begin position="82"/>
        <end position="97"/>
    </location>
</feature>
<feature type="chain" id="PRO_5040836587" evidence="2">
    <location>
        <begin position="21"/>
        <end position="105"/>
    </location>
</feature>
<organism evidence="3 4">
    <name type="scientific">Thalassolituus pacificus</name>
    <dbReference type="NCBI Taxonomy" id="2975440"/>
    <lineage>
        <taxon>Bacteria</taxon>
        <taxon>Pseudomonadati</taxon>
        <taxon>Pseudomonadota</taxon>
        <taxon>Gammaproteobacteria</taxon>
        <taxon>Oceanospirillales</taxon>
        <taxon>Oceanospirillaceae</taxon>
        <taxon>Thalassolituus</taxon>
    </lineage>
</organism>
<sequence length="105" mass="12171">MTKSFFCTLLLLLLSAQVVADNVVRLKGISIQGNSEEPNVMYVTPWRPPPGTGRLYQPINSYREQWLQGIDRDSFRREMRYAERYAPKEPNQERIRQLSEGSALP</sequence>
<dbReference type="AlphaFoldDB" id="A0A9X3AT80"/>
<dbReference type="RefSeq" id="WP_260976663.1">
    <property type="nucleotide sequence ID" value="NZ_JAOANI010000019.1"/>
</dbReference>